<organism evidence="3 4">
    <name type="scientific">Pseudomaricurvus hydrocarbonicus</name>
    <dbReference type="NCBI Taxonomy" id="1470433"/>
    <lineage>
        <taxon>Bacteria</taxon>
        <taxon>Pseudomonadati</taxon>
        <taxon>Pseudomonadota</taxon>
        <taxon>Gammaproteobacteria</taxon>
        <taxon>Cellvibrionales</taxon>
        <taxon>Cellvibrionaceae</taxon>
        <taxon>Pseudomaricurvus</taxon>
    </lineage>
</organism>
<dbReference type="PANTHER" id="PTHR30388">
    <property type="entry name" value="ALDEHYDE OXIDOREDUCTASE MOLYBDENUM COFACTOR ASSEMBLY PROTEIN"/>
    <property type="match status" value="1"/>
</dbReference>
<keyword evidence="4" id="KW-1185">Reference proteome</keyword>
<dbReference type="EMBL" id="JAAONZ010000023">
    <property type="protein sequence ID" value="NHO68024.1"/>
    <property type="molecule type" value="Genomic_DNA"/>
</dbReference>
<dbReference type="Proteomes" id="UP000787472">
    <property type="component" value="Unassembled WGS sequence"/>
</dbReference>
<reference evidence="3" key="1">
    <citation type="submission" date="2020-03" db="EMBL/GenBank/DDBJ databases">
        <authorList>
            <person name="Guo F."/>
        </authorList>
    </citation>
    <scope>NUCLEOTIDE SEQUENCE</scope>
    <source>
        <strain evidence="3">JCM 30134</strain>
    </source>
</reference>
<dbReference type="PANTHER" id="PTHR30388:SF4">
    <property type="entry name" value="MOLYBDENUM COFACTOR INSERTION CHAPERONE PAOD"/>
    <property type="match status" value="1"/>
</dbReference>
<dbReference type="AlphaFoldDB" id="A0A9E5MPL2"/>
<evidence type="ECO:0000259" key="1">
    <source>
        <dbReference type="Pfam" id="PF02625"/>
    </source>
</evidence>
<dbReference type="RefSeq" id="WP_167191633.1">
    <property type="nucleotide sequence ID" value="NZ_JAAONZ010000023.1"/>
</dbReference>
<dbReference type="InterPro" id="IPR052698">
    <property type="entry name" value="MoCofactor_Util/Proc"/>
</dbReference>
<feature type="domain" description="XdhC- CoxI" evidence="1">
    <location>
        <begin position="17"/>
        <end position="66"/>
    </location>
</feature>
<dbReference type="Pfam" id="PF13478">
    <property type="entry name" value="XdhC_C"/>
    <property type="match status" value="1"/>
</dbReference>
<comment type="caution">
    <text evidence="3">The sequence shown here is derived from an EMBL/GenBank/DDBJ whole genome shotgun (WGS) entry which is preliminary data.</text>
</comment>
<dbReference type="Pfam" id="PF02625">
    <property type="entry name" value="XdhC_CoxI"/>
    <property type="match status" value="1"/>
</dbReference>
<evidence type="ECO:0000313" key="3">
    <source>
        <dbReference type="EMBL" id="NHO68024.1"/>
    </source>
</evidence>
<protein>
    <submittedName>
        <fullName evidence="3">XdhC family protein</fullName>
    </submittedName>
</protein>
<dbReference type="Gene3D" id="3.40.50.720">
    <property type="entry name" value="NAD(P)-binding Rossmann-like Domain"/>
    <property type="match status" value="1"/>
</dbReference>
<gene>
    <name evidence="3" type="ORF">G8770_20955</name>
</gene>
<name>A0A9E5MPL2_9GAMM</name>
<feature type="domain" description="XdhC Rossmann" evidence="2">
    <location>
        <begin position="169"/>
        <end position="311"/>
    </location>
</feature>
<accession>A0A9E5MPL2</accession>
<dbReference type="SUPFAM" id="SSF51735">
    <property type="entry name" value="NAD(P)-binding Rossmann-fold domains"/>
    <property type="match status" value="1"/>
</dbReference>
<dbReference type="InterPro" id="IPR027051">
    <property type="entry name" value="XdhC_Rossmann_dom"/>
</dbReference>
<evidence type="ECO:0000259" key="2">
    <source>
        <dbReference type="Pfam" id="PF13478"/>
    </source>
</evidence>
<proteinExistence type="predicted"/>
<dbReference type="InterPro" id="IPR003777">
    <property type="entry name" value="XdhC_CoxI"/>
</dbReference>
<dbReference type="InterPro" id="IPR036291">
    <property type="entry name" value="NAD(P)-bd_dom_sf"/>
</dbReference>
<evidence type="ECO:0000313" key="4">
    <source>
        <dbReference type="Proteomes" id="UP000787472"/>
    </source>
</evidence>
<sequence length="336" mass="36835">MQSTQLEVLQAALKGLQQGFDVTLVSVVKTYGTSPRPVGSLLTVCSDGSFFGSVSGGCIEDDLLQRLVDNPPQRVAITVYGESEKERHHFGLPCGGTLELLLEPLRGCESDIEALIDAISTRRTVTRTVVISGTDEDDVAPALRAWHTDDKPELRGNVWQNVFGPVWRLLIIGAGQTSRYLAEMANALGYRIFICDPRPQYRESWRVEDTEFIAGYPDDAVRELQPDTRTAIVALTHDPKLDDLALLEALNSRAFYVGALGSFNTNHNRRQRLLEHFDFTEAQVGLLRGPVGLPIGSKTPPEIALAVLAELTALRNGIDINAQLSGRDNTPADDKS</sequence>